<evidence type="ECO:0000313" key="1">
    <source>
        <dbReference type="EMBL" id="QLC51863.1"/>
    </source>
</evidence>
<protein>
    <submittedName>
        <fullName evidence="1">Uncharacterized protein</fullName>
    </submittedName>
</protein>
<dbReference type="EMBL" id="CP058235">
    <property type="protein sequence ID" value="QLC51863.1"/>
    <property type="molecule type" value="Genomic_DNA"/>
</dbReference>
<name>A0ABX6QGH3_9HYPH</name>
<dbReference type="RefSeq" id="WP_005866908.1">
    <property type="nucleotide sequence ID" value="NZ_CACVBB010000001.1"/>
</dbReference>
<evidence type="ECO:0000313" key="2">
    <source>
        <dbReference type="Proteomes" id="UP000509443"/>
    </source>
</evidence>
<accession>A0ABX6QGH3</accession>
<organism evidence="1 2">
    <name type="scientific">Bartonella alsatica</name>
    <dbReference type="NCBI Taxonomy" id="52764"/>
    <lineage>
        <taxon>Bacteria</taxon>
        <taxon>Pseudomonadati</taxon>
        <taxon>Pseudomonadota</taxon>
        <taxon>Alphaproteobacteria</taxon>
        <taxon>Hyphomicrobiales</taxon>
        <taxon>Bartonellaceae</taxon>
        <taxon>Bartonella</taxon>
    </lineage>
</organism>
<sequence>MPALIKGKIFHEKIKNLSEILKAFAKKEAAMLNTATSLSHRQDIYPENL</sequence>
<proteinExistence type="predicted"/>
<reference evidence="1 2" key="1">
    <citation type="submission" date="2020-06" db="EMBL/GenBank/DDBJ databases">
        <title>Complete closed genome sequence of Bartonella alsatica CIP 105477.</title>
        <authorList>
            <person name="Thibau A."/>
            <person name="Schultze T.G."/>
            <person name="Kempf V.A.J."/>
        </authorList>
    </citation>
    <scope>NUCLEOTIDE SEQUENCE [LARGE SCALE GENOMIC DNA]</scope>
    <source>
        <strain evidence="1 2">CIP 105477</strain>
    </source>
</reference>
<keyword evidence="2" id="KW-1185">Reference proteome</keyword>
<gene>
    <name evidence="1" type="ORF">HWV54_02870</name>
</gene>
<dbReference type="Proteomes" id="UP000509443">
    <property type="component" value="Chromosome"/>
</dbReference>